<dbReference type="Proteomes" id="UP000887159">
    <property type="component" value="Unassembled WGS sequence"/>
</dbReference>
<evidence type="ECO:0000313" key="2">
    <source>
        <dbReference type="Proteomes" id="UP000887159"/>
    </source>
</evidence>
<accession>A0A8X6RQW5</accession>
<name>A0A8X6RQW5_TRICX</name>
<evidence type="ECO:0000313" key="1">
    <source>
        <dbReference type="EMBL" id="GFX97387.1"/>
    </source>
</evidence>
<organism evidence="1 2">
    <name type="scientific">Trichonephila clavipes</name>
    <name type="common">Golden silk orbweaver</name>
    <name type="synonym">Nephila clavipes</name>
    <dbReference type="NCBI Taxonomy" id="2585209"/>
    <lineage>
        <taxon>Eukaryota</taxon>
        <taxon>Metazoa</taxon>
        <taxon>Ecdysozoa</taxon>
        <taxon>Arthropoda</taxon>
        <taxon>Chelicerata</taxon>
        <taxon>Arachnida</taxon>
        <taxon>Araneae</taxon>
        <taxon>Araneomorphae</taxon>
        <taxon>Entelegynae</taxon>
        <taxon>Araneoidea</taxon>
        <taxon>Nephilidae</taxon>
        <taxon>Trichonephila</taxon>
    </lineage>
</organism>
<dbReference type="AlphaFoldDB" id="A0A8X6RQW5"/>
<proteinExistence type="predicted"/>
<comment type="caution">
    <text evidence="1">The sequence shown here is derived from an EMBL/GenBank/DDBJ whole genome shotgun (WGS) entry which is preliminary data.</text>
</comment>
<dbReference type="EMBL" id="BMAU01021197">
    <property type="protein sequence ID" value="GFX97387.1"/>
    <property type="molecule type" value="Genomic_DNA"/>
</dbReference>
<reference evidence="1" key="1">
    <citation type="submission" date="2020-08" db="EMBL/GenBank/DDBJ databases">
        <title>Multicomponent nature underlies the extraordinary mechanical properties of spider dragline silk.</title>
        <authorList>
            <person name="Kono N."/>
            <person name="Nakamura H."/>
            <person name="Mori M."/>
            <person name="Yoshida Y."/>
            <person name="Ohtoshi R."/>
            <person name="Malay A.D."/>
            <person name="Moran D.A.P."/>
            <person name="Tomita M."/>
            <person name="Numata K."/>
            <person name="Arakawa K."/>
        </authorList>
    </citation>
    <scope>NUCLEOTIDE SEQUENCE</scope>
</reference>
<gene>
    <name evidence="1" type="ORF">TNCV_1077581</name>
</gene>
<protein>
    <submittedName>
        <fullName evidence="1">Uncharacterized protein</fullName>
    </submittedName>
</protein>
<keyword evidence="2" id="KW-1185">Reference proteome</keyword>
<sequence length="196" mass="22592">MIQQSTMDIASRPHKQSNINKQLKFLCAEVAQTKLEPTDPKQKAFDRAKFISSTRTITGNSRSRSLVTPDYFFRPLHQFVEDMLSGDVQVWKGTGFVNKWVSIAPSFLLLLVRRTVNTSHWWRGDWQRKNRTLVWKKTRLTVKIRSEVNRKERILLSQGVPEVQVYPLGAWEVLPQEPGHAGLSLIGSPSLDRFSF</sequence>